<feature type="transmembrane region" description="Helical" evidence="2">
    <location>
        <begin position="40"/>
        <end position="57"/>
    </location>
</feature>
<evidence type="ECO:0000256" key="1">
    <source>
        <dbReference type="SAM" id="MobiDB-lite"/>
    </source>
</evidence>
<feature type="region of interest" description="Disordered" evidence="1">
    <location>
        <begin position="156"/>
        <end position="176"/>
    </location>
</feature>
<evidence type="ECO:0000313" key="3">
    <source>
        <dbReference type="EMBL" id="AQQ67131.1"/>
    </source>
</evidence>
<dbReference type="InterPro" id="IPR025489">
    <property type="entry name" value="DUF4381"/>
</dbReference>
<dbReference type="EMBL" id="CP019650">
    <property type="protein sequence ID" value="AQQ67131.1"/>
    <property type="molecule type" value="Genomic_DNA"/>
</dbReference>
<accession>A0A1Q2M347</accession>
<dbReference type="AlphaFoldDB" id="A0A1Q2M347"/>
<gene>
    <name evidence="3" type="ORF">Mag101_05345</name>
</gene>
<dbReference type="RefSeq" id="WP_198040099.1">
    <property type="nucleotide sequence ID" value="NZ_CP019650.1"/>
</dbReference>
<protein>
    <recommendedName>
        <fullName evidence="5">DUF4381 domain-containing protein</fullName>
    </recommendedName>
</protein>
<keyword evidence="2" id="KW-0812">Transmembrane</keyword>
<dbReference type="Proteomes" id="UP000188219">
    <property type="component" value="Chromosome"/>
</dbReference>
<sequence>MTQTKPTTAETTLPDLIAQLAPPPVPEAISLWPQTPLAKSLLLMALFLVLALASLAYRRYRANAYRRAALRALDTVADDPAQIAELLRRTALVAYPRDQVAGLTGSVWLDFLNHHYPGNAFTGALGETLLQGAYRTCPPLPALTSAARNWIRHHVQASPPPTKSYEQRSANAEKTL</sequence>
<evidence type="ECO:0008006" key="5">
    <source>
        <dbReference type="Google" id="ProtNLM"/>
    </source>
</evidence>
<keyword evidence="2" id="KW-1133">Transmembrane helix</keyword>
<reference evidence="3" key="1">
    <citation type="submission" date="2017-02" db="EMBL/GenBank/DDBJ databases">
        <title>Genome of Microbulbifer agarilyticus GP101.</title>
        <authorList>
            <person name="Jung J."/>
            <person name="Bae S.S."/>
            <person name="Baek K."/>
        </authorList>
    </citation>
    <scope>NUCLEOTIDE SEQUENCE [LARGE SCALE GENOMIC DNA]</scope>
    <source>
        <strain evidence="3">GP101</strain>
    </source>
</reference>
<proteinExistence type="predicted"/>
<keyword evidence="2" id="KW-0472">Membrane</keyword>
<organism evidence="3 4">
    <name type="scientific">Microbulbifer agarilyticus</name>
    <dbReference type="NCBI Taxonomy" id="260552"/>
    <lineage>
        <taxon>Bacteria</taxon>
        <taxon>Pseudomonadati</taxon>
        <taxon>Pseudomonadota</taxon>
        <taxon>Gammaproteobacteria</taxon>
        <taxon>Cellvibrionales</taxon>
        <taxon>Microbulbiferaceae</taxon>
        <taxon>Microbulbifer</taxon>
    </lineage>
</organism>
<evidence type="ECO:0000313" key="4">
    <source>
        <dbReference type="Proteomes" id="UP000188219"/>
    </source>
</evidence>
<name>A0A1Q2M347_9GAMM</name>
<evidence type="ECO:0000256" key="2">
    <source>
        <dbReference type="SAM" id="Phobius"/>
    </source>
</evidence>
<dbReference type="KEGG" id="maga:Mag101_05345"/>
<keyword evidence="4" id="KW-1185">Reference proteome</keyword>
<dbReference type="STRING" id="260552.Mag101_05345"/>
<feature type="compositionally biased region" description="Polar residues" evidence="1">
    <location>
        <begin position="167"/>
        <end position="176"/>
    </location>
</feature>
<dbReference type="Pfam" id="PF14316">
    <property type="entry name" value="DUF4381"/>
    <property type="match status" value="1"/>
</dbReference>